<comment type="caution">
    <text evidence="1">The sequence shown here is derived from an EMBL/GenBank/DDBJ whole genome shotgun (WGS) entry which is preliminary data.</text>
</comment>
<dbReference type="EMBL" id="LSBH01000036">
    <property type="protein sequence ID" value="OAQ59796.1"/>
    <property type="molecule type" value="Genomic_DNA"/>
</dbReference>
<accession>A0A179F2Z3</accession>
<evidence type="ECO:0000313" key="1">
    <source>
        <dbReference type="EMBL" id="OAQ59796.1"/>
    </source>
</evidence>
<proteinExistence type="predicted"/>
<dbReference type="Proteomes" id="UP000078240">
    <property type="component" value="Unassembled WGS sequence"/>
</dbReference>
<gene>
    <name evidence="1" type="ORF">VFPBJ_11592</name>
</gene>
<dbReference type="AlphaFoldDB" id="A0A179F2Z3"/>
<evidence type="ECO:0000313" key="2">
    <source>
        <dbReference type="Proteomes" id="UP000078240"/>
    </source>
</evidence>
<organism evidence="1 2">
    <name type="scientific">Purpureocillium lilacinum</name>
    <name type="common">Paecilomyces lilacinus</name>
    <dbReference type="NCBI Taxonomy" id="33203"/>
    <lineage>
        <taxon>Eukaryota</taxon>
        <taxon>Fungi</taxon>
        <taxon>Dikarya</taxon>
        <taxon>Ascomycota</taxon>
        <taxon>Pezizomycotina</taxon>
        <taxon>Sordariomycetes</taxon>
        <taxon>Hypocreomycetidae</taxon>
        <taxon>Hypocreales</taxon>
        <taxon>Ophiocordycipitaceae</taxon>
        <taxon>Purpureocillium</taxon>
    </lineage>
</organism>
<name>A0A179F2Z3_PURLI</name>
<protein>
    <submittedName>
        <fullName evidence="1">Uncharacterized protein</fullName>
    </submittedName>
</protein>
<reference evidence="1 2" key="1">
    <citation type="submission" date="2016-01" db="EMBL/GenBank/DDBJ databases">
        <title>Biosynthesis of antibiotic leucinostatins and their inhibition on Phytophthora in bio-control Purpureocillium lilacinum.</title>
        <authorList>
            <person name="Wang G."/>
            <person name="Liu Z."/>
            <person name="Lin R."/>
            <person name="Li E."/>
            <person name="Mao Z."/>
            <person name="Ling J."/>
            <person name="Yin W."/>
            <person name="Xie B."/>
        </authorList>
    </citation>
    <scope>NUCLEOTIDE SEQUENCE [LARGE SCALE GENOMIC DNA]</scope>
    <source>
        <strain evidence="1">PLBJ-1</strain>
    </source>
</reference>
<sequence>MMACMAKWTIPPRNDVDKRPNTYNCGFLPARLQRIHPLPLTEIYCQNVCPASHFGDKQRYYIMSTAEYSITVLNKSGETQHYVLLGGSNVLATSTGVSSPTGRVKYDVTDPNITYYVSQGDYAVGTVVDLSESPPFAMIDFTKARPGQTIAAVTHNHDGTFSPYEL</sequence>